<reference evidence="6 7" key="1">
    <citation type="journal article" date="2021" name="Comput. Struct. Biotechnol. J.">
        <title>De novo genome assembly of the potent medicinal plant Rehmannia glutinosa using nanopore technology.</title>
        <authorList>
            <person name="Ma L."/>
            <person name="Dong C."/>
            <person name="Song C."/>
            <person name="Wang X."/>
            <person name="Zheng X."/>
            <person name="Niu Y."/>
            <person name="Chen S."/>
            <person name="Feng W."/>
        </authorList>
    </citation>
    <scope>NUCLEOTIDE SEQUENCE [LARGE SCALE GENOMIC DNA]</scope>
    <source>
        <strain evidence="6">DH-2019</strain>
    </source>
</reference>
<evidence type="ECO:0000313" key="7">
    <source>
        <dbReference type="Proteomes" id="UP001318860"/>
    </source>
</evidence>
<dbReference type="PANTHER" id="PTHR47926:SF408">
    <property type="entry name" value="DYW DOMAIN-CONTAINING PROTEIN"/>
    <property type="match status" value="1"/>
</dbReference>
<evidence type="ECO:0000256" key="2">
    <source>
        <dbReference type="ARBA" id="ARBA00022729"/>
    </source>
</evidence>
<feature type="repeat" description="PPR" evidence="4">
    <location>
        <begin position="233"/>
        <end position="263"/>
    </location>
</feature>
<organism evidence="6 7">
    <name type="scientific">Rehmannia glutinosa</name>
    <name type="common">Chinese foxglove</name>
    <dbReference type="NCBI Taxonomy" id="99300"/>
    <lineage>
        <taxon>Eukaryota</taxon>
        <taxon>Viridiplantae</taxon>
        <taxon>Streptophyta</taxon>
        <taxon>Embryophyta</taxon>
        <taxon>Tracheophyta</taxon>
        <taxon>Spermatophyta</taxon>
        <taxon>Magnoliopsida</taxon>
        <taxon>eudicotyledons</taxon>
        <taxon>Gunneridae</taxon>
        <taxon>Pentapetalae</taxon>
        <taxon>asterids</taxon>
        <taxon>lamiids</taxon>
        <taxon>Lamiales</taxon>
        <taxon>Orobanchaceae</taxon>
        <taxon>Rehmannieae</taxon>
        <taxon>Rehmannia</taxon>
    </lineage>
</organism>
<dbReference type="PANTHER" id="PTHR47926">
    <property type="entry name" value="PENTATRICOPEPTIDE REPEAT-CONTAINING PROTEIN"/>
    <property type="match status" value="1"/>
</dbReference>
<sequence>MLVNLLNQCNNVHTLAKIHAQIITNGYFIIPSISNKLLNSYALHNSLPVCQIIFHQIKNPLTLHWNSIIKAFSQSPNALQAINYYNDMVSYCTSPPNSITFSFLLKACEKTKAESKCKEIHGSIIRCGYGLDVVVCTNLIRSYAAFGELDSMRRVFDEMPERDLVTWNSMVSCYSQMGFHYEALKLFDEMKIMNVGFDGFSLVSFLSACAHVGALNIGVKLHELGIEKGLLDNIYVGNALIDMYAKCGNLDKAVCVFNEMKKRDVFSWNSIIVGYGVHGFGDEAISFFMKMSIAGVKPDSVTFLGLLCGCSHQGLVNDAVEYFQLMSSEFGLKPNVKHYGCMVDLYGRAGKLNKALEVIENSPFSNSTILWRTFLASCKIHKDVNNGEEAMRKLNELGTLNAGDCMLLAGIYTDARDLHGVVNMRKLIKHEGLTTTQSWSWIEIDGQIHKFVVNDTSHFDWEKIYGKLEEMVHEATIVGYVGNLMNVVSESEFELFQEKSDSCHSEKLALALGLLRTDEGTCLRIVKNLRVCKDCHSFTKFVSKAYGREIIVRDRVRFHHFKNAQANAPSDKLQAFINYACGVVDCTAIQPGGTCFDPNTIVSHASYALNLVYKNGGTCNFDVGVTIAGDPYRPNTRGLTDRPNT</sequence>
<gene>
    <name evidence="6" type="ORF">DH2020_026796</name>
</gene>
<evidence type="ECO:0000256" key="3">
    <source>
        <dbReference type="ARBA" id="ARBA00022737"/>
    </source>
</evidence>
<dbReference type="InterPro" id="IPR032867">
    <property type="entry name" value="DYW_dom"/>
</dbReference>
<feature type="repeat" description="PPR" evidence="4">
    <location>
        <begin position="264"/>
        <end position="298"/>
    </location>
</feature>
<dbReference type="InterPro" id="IPR011990">
    <property type="entry name" value="TPR-like_helical_dom_sf"/>
</dbReference>
<keyword evidence="7" id="KW-1185">Reference proteome</keyword>
<dbReference type="InterPro" id="IPR046960">
    <property type="entry name" value="PPR_At4g14850-like_plant"/>
</dbReference>
<proteinExistence type="inferred from homology"/>
<name>A0ABR0VZV4_REHGL</name>
<accession>A0ABR0VZV4</accession>
<dbReference type="NCBIfam" id="TIGR00756">
    <property type="entry name" value="PPR"/>
    <property type="match status" value="5"/>
</dbReference>
<dbReference type="PROSITE" id="PS51375">
    <property type="entry name" value="PPR"/>
    <property type="match status" value="4"/>
</dbReference>
<dbReference type="Pfam" id="PF20431">
    <property type="entry name" value="E_motif"/>
    <property type="match status" value="1"/>
</dbReference>
<dbReference type="Pfam" id="PF14432">
    <property type="entry name" value="DYW_deaminase"/>
    <property type="match status" value="1"/>
</dbReference>
<comment type="similarity">
    <text evidence="1">Belongs to the PPR family. PCMP-H subfamily.</text>
</comment>
<dbReference type="InterPro" id="IPR002885">
    <property type="entry name" value="PPR_rpt"/>
</dbReference>
<evidence type="ECO:0000313" key="6">
    <source>
        <dbReference type="EMBL" id="KAK6139482.1"/>
    </source>
</evidence>
<evidence type="ECO:0000256" key="4">
    <source>
        <dbReference type="PROSITE-ProRule" id="PRU00708"/>
    </source>
</evidence>
<dbReference type="Pfam" id="PF13041">
    <property type="entry name" value="PPR_2"/>
    <property type="match status" value="1"/>
</dbReference>
<dbReference type="Gene3D" id="1.25.40.10">
    <property type="entry name" value="Tetratricopeptide repeat domain"/>
    <property type="match status" value="2"/>
</dbReference>
<dbReference type="Pfam" id="PF01535">
    <property type="entry name" value="PPR"/>
    <property type="match status" value="3"/>
</dbReference>
<dbReference type="InterPro" id="IPR012946">
    <property type="entry name" value="X8"/>
</dbReference>
<protein>
    <recommendedName>
        <fullName evidence="5">X8 domain-containing protein</fullName>
    </recommendedName>
</protein>
<keyword evidence="2" id="KW-0732">Signal</keyword>
<dbReference type="Proteomes" id="UP001318860">
    <property type="component" value="Unassembled WGS sequence"/>
</dbReference>
<dbReference type="EMBL" id="JABTTQ020000415">
    <property type="protein sequence ID" value="KAK6139482.1"/>
    <property type="molecule type" value="Genomic_DNA"/>
</dbReference>
<evidence type="ECO:0000256" key="1">
    <source>
        <dbReference type="ARBA" id="ARBA00006643"/>
    </source>
</evidence>
<feature type="domain" description="X8" evidence="5">
    <location>
        <begin position="564"/>
        <end position="635"/>
    </location>
</feature>
<dbReference type="SMART" id="SM00768">
    <property type="entry name" value="X8"/>
    <property type="match status" value="1"/>
</dbReference>
<dbReference type="InterPro" id="IPR046848">
    <property type="entry name" value="E_motif"/>
</dbReference>
<feature type="repeat" description="PPR" evidence="4">
    <location>
        <begin position="132"/>
        <end position="162"/>
    </location>
</feature>
<feature type="repeat" description="PPR" evidence="4">
    <location>
        <begin position="163"/>
        <end position="197"/>
    </location>
</feature>
<evidence type="ECO:0000259" key="5">
    <source>
        <dbReference type="SMART" id="SM00768"/>
    </source>
</evidence>
<comment type="caution">
    <text evidence="6">The sequence shown here is derived from an EMBL/GenBank/DDBJ whole genome shotgun (WGS) entry which is preliminary data.</text>
</comment>
<keyword evidence="3" id="KW-0677">Repeat</keyword>